<feature type="binding site" description="in other chain" evidence="9">
    <location>
        <begin position="45"/>
        <end position="47"/>
    </location>
    <ligand>
        <name>ATP</name>
        <dbReference type="ChEBI" id="CHEBI:30616"/>
        <note>ligand shared between dimeric partners</note>
    </ligand>
</feature>
<dbReference type="Pfam" id="PF02769">
    <property type="entry name" value="AIRS_C"/>
    <property type="match status" value="1"/>
</dbReference>
<dbReference type="InterPro" id="IPR016188">
    <property type="entry name" value="PurM-like_N"/>
</dbReference>
<dbReference type="Gene3D" id="3.90.650.10">
    <property type="entry name" value="PurM-like C-terminal domain"/>
    <property type="match status" value="1"/>
</dbReference>
<dbReference type="EMBL" id="DSTU01000004">
    <property type="protein sequence ID" value="HFJ53801.1"/>
    <property type="molecule type" value="Genomic_DNA"/>
</dbReference>
<evidence type="ECO:0000256" key="3">
    <source>
        <dbReference type="ARBA" id="ARBA00022723"/>
    </source>
</evidence>
<feature type="binding site" evidence="9">
    <location>
        <position position="48"/>
    </location>
    <ligand>
        <name>Mg(2+)</name>
        <dbReference type="ChEBI" id="CHEBI:18420"/>
    </ligand>
</feature>
<feature type="domain" description="PurM-like N-terminal" evidence="10">
    <location>
        <begin position="47"/>
        <end position="154"/>
    </location>
</feature>
<accession>A0A7C1NDG1</accession>
<dbReference type="GO" id="GO:0005524">
    <property type="term" value="F:ATP binding"/>
    <property type="evidence" value="ECO:0007669"/>
    <property type="project" value="UniProtKB-UniRule"/>
</dbReference>
<evidence type="ECO:0000313" key="12">
    <source>
        <dbReference type="EMBL" id="HEA87963.1"/>
    </source>
</evidence>
<dbReference type="PANTHER" id="PTHR10256:SF0">
    <property type="entry name" value="INACTIVE SELENIDE, WATER DIKINASE-LIKE PROTEIN-RELATED"/>
    <property type="match status" value="1"/>
</dbReference>
<comment type="cofactor">
    <cofactor evidence="9">
        <name>Mg(2+)</name>
        <dbReference type="ChEBI" id="CHEBI:18420"/>
    </cofactor>
    <text evidence="9">Binds 1 Mg(2+) ion per monomer.</text>
</comment>
<dbReference type="PANTHER" id="PTHR10256">
    <property type="entry name" value="SELENIDE, WATER DIKINASE"/>
    <property type="match status" value="1"/>
</dbReference>
<keyword evidence="5 9" id="KW-0418">Kinase</keyword>
<evidence type="ECO:0000259" key="10">
    <source>
        <dbReference type="Pfam" id="PF00586"/>
    </source>
</evidence>
<evidence type="ECO:0000256" key="4">
    <source>
        <dbReference type="ARBA" id="ARBA00022741"/>
    </source>
</evidence>
<dbReference type="InterPro" id="IPR036676">
    <property type="entry name" value="PurM-like_C_sf"/>
</dbReference>
<dbReference type="InterPro" id="IPR004536">
    <property type="entry name" value="SPS/SelD"/>
</dbReference>
<dbReference type="HAMAP" id="MF_00625">
    <property type="entry name" value="SelD"/>
    <property type="match status" value="1"/>
</dbReference>
<dbReference type="SUPFAM" id="SSF56042">
    <property type="entry name" value="PurM C-terminal domain-like"/>
    <property type="match status" value="1"/>
</dbReference>
<feature type="binding site" description="in other chain" evidence="9">
    <location>
        <position position="18"/>
    </location>
    <ligand>
        <name>ATP</name>
        <dbReference type="ChEBI" id="CHEBI:30616"/>
        <note>ligand shared between dimeric partners</note>
    </ligand>
</feature>
<feature type="binding site" description="in other chain" evidence="9">
    <location>
        <position position="65"/>
    </location>
    <ligand>
        <name>ATP</name>
        <dbReference type="ChEBI" id="CHEBI:30616"/>
        <note>ligand shared between dimeric partners</note>
    </ligand>
</feature>
<reference evidence="12" key="1">
    <citation type="journal article" date="2020" name="mSystems">
        <title>Genome- and Community-Level Interaction Insights into Carbon Utilization and Element Cycling Functions of Hydrothermarchaeota in Hydrothermal Sediment.</title>
        <authorList>
            <person name="Zhou Z."/>
            <person name="Liu Y."/>
            <person name="Xu W."/>
            <person name="Pan J."/>
            <person name="Luo Z.H."/>
            <person name="Li M."/>
        </authorList>
    </citation>
    <scope>NUCLEOTIDE SEQUENCE [LARGE SCALE GENOMIC DNA]</scope>
    <source>
        <strain evidence="12">SpSt-265</strain>
        <strain evidence="13">SpSt-465</strain>
    </source>
</reference>
<evidence type="ECO:0000256" key="2">
    <source>
        <dbReference type="ARBA" id="ARBA00022679"/>
    </source>
</evidence>
<dbReference type="Gene3D" id="3.30.1330.10">
    <property type="entry name" value="PurM-like, N-terminal domain"/>
    <property type="match status" value="1"/>
</dbReference>
<keyword evidence="2 9" id="KW-0808">Transferase</keyword>
<dbReference type="InterPro" id="IPR023061">
    <property type="entry name" value="SelD_I"/>
</dbReference>
<keyword evidence="4 9" id="KW-0547">Nucleotide-binding</keyword>
<dbReference type="InterPro" id="IPR010918">
    <property type="entry name" value="PurM-like_C_dom"/>
</dbReference>
<dbReference type="GO" id="GO:0004756">
    <property type="term" value="F:selenide, water dikinase activity"/>
    <property type="evidence" value="ECO:0007669"/>
    <property type="project" value="UniProtKB-UniRule"/>
</dbReference>
<comment type="catalytic activity">
    <reaction evidence="9">
        <text>hydrogenselenide + ATP + H2O = selenophosphate + AMP + phosphate + 2 H(+)</text>
        <dbReference type="Rhea" id="RHEA:18737"/>
        <dbReference type="ChEBI" id="CHEBI:15377"/>
        <dbReference type="ChEBI" id="CHEBI:15378"/>
        <dbReference type="ChEBI" id="CHEBI:16144"/>
        <dbReference type="ChEBI" id="CHEBI:29317"/>
        <dbReference type="ChEBI" id="CHEBI:30616"/>
        <dbReference type="ChEBI" id="CHEBI:43474"/>
        <dbReference type="ChEBI" id="CHEBI:456215"/>
        <dbReference type="EC" id="2.7.9.3"/>
    </reaction>
</comment>
<dbReference type="AlphaFoldDB" id="A0A7C1NDG1"/>
<feature type="binding site" description="in other chain" evidence="9">
    <location>
        <position position="88"/>
    </location>
    <ligand>
        <name>ATP</name>
        <dbReference type="ChEBI" id="CHEBI:30616"/>
        <note>ligand shared between dimeric partners</note>
    </ligand>
</feature>
<dbReference type="GO" id="GO:0005737">
    <property type="term" value="C:cytoplasm"/>
    <property type="evidence" value="ECO:0007669"/>
    <property type="project" value="TreeGrafter"/>
</dbReference>
<sequence>MPSGSLLDFATAGGCAGKACQKDLYALLRRLPWTVSPRLLVGGETADDAGIYQLSRHRALVLTVDILGPIADAPFTFGQIAAANSLSDVYAMGGRPLATLAVLGFPPGKIDHQRLRTILAGAISKIREAGAVLAGGHTFQDQEIKFGLAVIGTIQPERVVTNTGARPGDRLILTKPPGTGIITTALKAGRAPSRSVRIANRLMTTLNDRVAGAMVRTGVSAATDITGFGLLGHAWELTQASGVNLVIEASSVPLIPGTVEMAQMDFYPQGTLNNYGFVRKYTRFRPGISRTLRLILCDAQTSGGLLISVAESKASRLLNLLQRSGTVHARIIGRVEKGKGSIIVK</sequence>
<dbReference type="PIRSF" id="PIRSF036407">
    <property type="entry name" value="Selenphspht_syn"/>
    <property type="match status" value="1"/>
</dbReference>
<evidence type="ECO:0000256" key="7">
    <source>
        <dbReference type="ARBA" id="ARBA00022842"/>
    </source>
</evidence>
<dbReference type="EC" id="2.7.9.3" evidence="9"/>
<feature type="domain" description="PurM-like C-terminal" evidence="11">
    <location>
        <begin position="166"/>
        <end position="343"/>
    </location>
</feature>
<name>A0A7C1NDG1_UNCW3</name>
<dbReference type="EMBL" id="DSLG01000008">
    <property type="protein sequence ID" value="HEA87963.1"/>
    <property type="molecule type" value="Genomic_DNA"/>
</dbReference>
<dbReference type="GO" id="GO:0016260">
    <property type="term" value="P:selenocysteine biosynthetic process"/>
    <property type="evidence" value="ECO:0007669"/>
    <property type="project" value="InterPro"/>
</dbReference>
<comment type="subunit">
    <text evidence="9">Homodimer.</text>
</comment>
<feature type="binding site" evidence="9">
    <location>
        <begin position="136"/>
        <end position="138"/>
    </location>
    <ligand>
        <name>ATP</name>
        <dbReference type="ChEBI" id="CHEBI:30616"/>
        <note>ligand shared between dimeric partners</note>
    </ligand>
</feature>
<evidence type="ECO:0000256" key="6">
    <source>
        <dbReference type="ARBA" id="ARBA00022840"/>
    </source>
</evidence>
<protein>
    <recommendedName>
        <fullName evidence="9">Selenide, water dikinase</fullName>
        <ecNumber evidence="9">2.7.9.3</ecNumber>
    </recommendedName>
    <alternativeName>
        <fullName evidence="9">Selenium donor protein</fullName>
    </alternativeName>
    <alternativeName>
        <fullName evidence="9">Selenophosphate synthase</fullName>
    </alternativeName>
</protein>
<comment type="similarity">
    <text evidence="1 9">Belongs to the selenophosphate synthase 1 family. Class I subfamily.</text>
</comment>
<dbReference type="GO" id="GO:0000287">
    <property type="term" value="F:magnesium ion binding"/>
    <property type="evidence" value="ECO:0007669"/>
    <property type="project" value="UniProtKB-UniRule"/>
</dbReference>
<keyword evidence="7 9" id="KW-0460">Magnesium</keyword>
<keyword evidence="6 9" id="KW-0067">ATP-binding</keyword>
<dbReference type="Pfam" id="PF00586">
    <property type="entry name" value="AIRS"/>
    <property type="match status" value="1"/>
</dbReference>
<evidence type="ECO:0000256" key="8">
    <source>
        <dbReference type="ARBA" id="ARBA00023266"/>
    </source>
</evidence>
<feature type="site" description="Important for catalytic activity" evidence="9">
    <location>
        <position position="18"/>
    </location>
</feature>
<feature type="binding site" evidence="9">
    <location>
        <position position="224"/>
    </location>
    <ligand>
        <name>Mg(2+)</name>
        <dbReference type="ChEBI" id="CHEBI:18420"/>
    </ligand>
</feature>
<comment type="function">
    <text evidence="9">Synthesizes selenophosphate from selenide and ATP.</text>
</comment>
<evidence type="ECO:0000256" key="9">
    <source>
        <dbReference type="HAMAP-Rule" id="MF_00625"/>
    </source>
</evidence>
<evidence type="ECO:0000313" key="13">
    <source>
        <dbReference type="EMBL" id="HFJ53801.1"/>
    </source>
</evidence>
<keyword evidence="8 9" id="KW-0711">Selenium</keyword>
<dbReference type="InterPro" id="IPR036921">
    <property type="entry name" value="PurM-like_N_sf"/>
</dbReference>
<proteinExistence type="inferred from homology"/>
<comment type="caution">
    <text evidence="12">The sequence shown here is derived from an EMBL/GenBank/DDBJ whole genome shotgun (WGS) entry which is preliminary data.</text>
</comment>
<evidence type="ECO:0000256" key="1">
    <source>
        <dbReference type="ARBA" id="ARBA00008026"/>
    </source>
</evidence>
<organism evidence="12">
    <name type="scientific">candidate division WOR-3 bacterium</name>
    <dbReference type="NCBI Taxonomy" id="2052148"/>
    <lineage>
        <taxon>Bacteria</taxon>
        <taxon>Bacteria division WOR-3</taxon>
    </lineage>
</organism>
<keyword evidence="3 9" id="KW-0479">Metal-binding</keyword>
<evidence type="ECO:0000256" key="5">
    <source>
        <dbReference type="ARBA" id="ARBA00022777"/>
    </source>
</evidence>
<evidence type="ECO:0000259" key="11">
    <source>
        <dbReference type="Pfam" id="PF02769"/>
    </source>
</evidence>
<feature type="binding site" evidence="9">
    <location>
        <position position="88"/>
    </location>
    <ligand>
        <name>Mg(2+)</name>
        <dbReference type="ChEBI" id="CHEBI:18420"/>
    </ligand>
</feature>
<dbReference type="SUPFAM" id="SSF55326">
    <property type="entry name" value="PurM N-terminal domain-like"/>
    <property type="match status" value="1"/>
</dbReference>
<feature type="active site" evidence="9">
    <location>
        <position position="15"/>
    </location>
</feature>
<gene>
    <name evidence="9 12" type="primary">selD</name>
    <name evidence="12" type="ORF">ENP94_08195</name>
    <name evidence="13" type="ORF">ENS16_03840</name>
</gene>
<dbReference type="NCBIfam" id="TIGR00476">
    <property type="entry name" value="selD"/>
    <property type="match status" value="1"/>
</dbReference>
<dbReference type="CDD" id="cd02195">
    <property type="entry name" value="SelD"/>
    <property type="match status" value="1"/>
</dbReference>